<dbReference type="Pfam" id="PF10302">
    <property type="entry name" value="Dsc3_N"/>
    <property type="match status" value="1"/>
</dbReference>
<dbReference type="PANTHER" id="PTHR28049:SF1">
    <property type="entry name" value="DSC E3 UBIQUITIN LIGASE COMPLEX SUBUNIT 3"/>
    <property type="match status" value="1"/>
</dbReference>
<dbReference type="InterPro" id="IPR029071">
    <property type="entry name" value="Ubiquitin-like_domsf"/>
</dbReference>
<reference evidence="4 5" key="1">
    <citation type="submission" date="2019-06" db="EMBL/GenBank/DDBJ databases">
        <authorList>
            <person name="Palmer J.M."/>
        </authorList>
    </citation>
    <scope>NUCLEOTIDE SEQUENCE [LARGE SCALE GENOMIC DNA]</scope>
    <source>
        <strain evidence="4 5">TWF191</strain>
        <strain evidence="3">TWF679</strain>
    </source>
</reference>
<dbReference type="GO" id="GO:0044695">
    <property type="term" value="C:Dsc E3 ubiquitin ligase complex"/>
    <property type="evidence" value="ECO:0007669"/>
    <property type="project" value="InterPro"/>
</dbReference>
<feature type="compositionally biased region" description="Pro residues" evidence="1">
    <location>
        <begin position="36"/>
        <end position="48"/>
    </location>
</feature>
<feature type="domain" description="Ubiquitin-like" evidence="2">
    <location>
        <begin position="50"/>
        <end position="113"/>
    </location>
</feature>
<evidence type="ECO:0000313" key="3">
    <source>
        <dbReference type="EMBL" id="KAF3219532.1"/>
    </source>
</evidence>
<accession>A0A6G1M938</accession>
<dbReference type="InterPro" id="IPR000626">
    <property type="entry name" value="Ubiquitin-like_dom"/>
</dbReference>
<evidence type="ECO:0000313" key="4">
    <source>
        <dbReference type="EMBL" id="KAF3224580.1"/>
    </source>
</evidence>
<comment type="caution">
    <text evidence="4">The sequence shown here is derived from an EMBL/GenBank/DDBJ whole genome shotgun (WGS) entry which is preliminary data.</text>
</comment>
<dbReference type="PANTHER" id="PTHR28049">
    <property type="entry name" value="TRANSMEMBRANE PROTEIN YOR223W"/>
    <property type="match status" value="1"/>
</dbReference>
<dbReference type="SUPFAM" id="SSF54236">
    <property type="entry name" value="Ubiquitin-like"/>
    <property type="match status" value="1"/>
</dbReference>
<dbReference type="Gene3D" id="3.10.20.90">
    <property type="entry name" value="Phosphatidylinositol 3-kinase Catalytic Subunit, Chain A, domain 1"/>
    <property type="match status" value="1"/>
</dbReference>
<dbReference type="InterPro" id="IPR045226">
    <property type="entry name" value="Dsc3"/>
</dbReference>
<evidence type="ECO:0000256" key="1">
    <source>
        <dbReference type="SAM" id="MobiDB-lite"/>
    </source>
</evidence>
<protein>
    <recommendedName>
        <fullName evidence="2">Ubiquitin-like domain-containing protein</fullName>
    </recommendedName>
</protein>
<name>A0A6G1M938_ORBOL</name>
<dbReference type="OrthoDB" id="2556122at2759"/>
<gene>
    <name evidence="4" type="ORF">TWF191_006046</name>
    <name evidence="3" type="ORF">TWF679_010999</name>
</gene>
<dbReference type="AlphaFoldDB" id="A0A6G1M938"/>
<dbReference type="InterPro" id="IPR019413">
    <property type="entry name" value="Dsc3_ub-like_dom"/>
</dbReference>
<organism evidence="4 5">
    <name type="scientific">Orbilia oligospora</name>
    <name type="common">Nematode-trapping fungus</name>
    <name type="synonym">Arthrobotrys oligospora</name>
    <dbReference type="NCBI Taxonomy" id="2813651"/>
    <lineage>
        <taxon>Eukaryota</taxon>
        <taxon>Fungi</taxon>
        <taxon>Dikarya</taxon>
        <taxon>Ascomycota</taxon>
        <taxon>Pezizomycotina</taxon>
        <taxon>Orbiliomycetes</taxon>
        <taxon>Orbiliales</taxon>
        <taxon>Orbiliaceae</taxon>
        <taxon>Orbilia</taxon>
    </lineage>
</organism>
<dbReference type="Proteomes" id="UP000483672">
    <property type="component" value="Unassembled WGS sequence"/>
</dbReference>
<dbReference type="Proteomes" id="UP000614610">
    <property type="component" value="Unassembled WGS sequence"/>
</dbReference>
<dbReference type="GO" id="GO:0005783">
    <property type="term" value="C:endoplasmic reticulum"/>
    <property type="evidence" value="ECO:0007669"/>
    <property type="project" value="TreeGrafter"/>
</dbReference>
<dbReference type="Pfam" id="PF13373">
    <property type="entry name" value="Dsc3_C"/>
    <property type="match status" value="1"/>
</dbReference>
<dbReference type="PROSITE" id="PS50053">
    <property type="entry name" value="UBIQUITIN_2"/>
    <property type="match status" value="1"/>
</dbReference>
<dbReference type="EMBL" id="WIPF01000032">
    <property type="protein sequence ID" value="KAF3224580.1"/>
    <property type="molecule type" value="Genomic_DNA"/>
</dbReference>
<feature type="region of interest" description="Disordered" evidence="1">
    <location>
        <begin position="1"/>
        <end position="50"/>
    </location>
</feature>
<feature type="region of interest" description="Disordered" evidence="1">
    <location>
        <begin position="121"/>
        <end position="176"/>
    </location>
</feature>
<dbReference type="InterPro" id="IPR025390">
    <property type="entry name" value="Dsc3_C"/>
</dbReference>
<proteinExistence type="predicted"/>
<dbReference type="EMBL" id="WIWT01000009">
    <property type="protein sequence ID" value="KAF3219532.1"/>
    <property type="molecule type" value="Genomic_DNA"/>
</dbReference>
<sequence>MSSSRDPAREPLLPLHGSSRAAYDNGSTSASASRPPTAPSSSIPPPETPVSITIRFASSSLPDLSLTIQAPYSTNISTLKRLIRTSLPVETGRRRLRLIYGGKVLGDKANIGQALGVSRLASTSTSSFPKKEKKQPPPPPKRTSRKGKEVIRPDPEDDDYADKKDAKTSTPTTSTTSTTIITGVYVHCSIGDELTDEDLAEEAETESQAIHHPSTLPAPQGFDRLLNAGFTESDIAALRSQFHGTLLNNNNNATSIDGTSDPNASSGLGFSLLDEESRRHALALEERWIDESATNEAETGDATVNTESGGLEDTLIGVMWGFFWPLCIVWMLREEGTLGNSKRQLAVIAGLLMNCVFGLLKLGSAG</sequence>
<evidence type="ECO:0000313" key="5">
    <source>
        <dbReference type="Proteomes" id="UP000483672"/>
    </source>
</evidence>
<evidence type="ECO:0000259" key="2">
    <source>
        <dbReference type="PROSITE" id="PS50053"/>
    </source>
</evidence>